<keyword evidence="4" id="KW-1185">Reference proteome</keyword>
<dbReference type="Proteomes" id="UP001153069">
    <property type="component" value="Unassembled WGS sequence"/>
</dbReference>
<sequence>MSTFYVSPVILKLVVSGLLLLLPGAGSQSLLVVDEDFQYDRNLAGFLLPFQISWRFEIFDGAGVPQDRQPTDAEYEGINEATENWFTVEIPAFYGTDKPFAFQEIECITDTTSYDDTAAEWQHQMIFQCTVTWEADSLDDVPMVETFLTDMNQPYLLDNFVQPNLRQANPQSPRNIFQFADRVGYTTQNTGTSGPAPAEGNTTAPTIATTTTAPTIATTTAPTTIATTAPTSIAALLPPMAAPTGAAANVPQKKDAPPAKCGSLSTNGYGGTASDANGCASRTEDDNNTRRRRKLKGSKY</sequence>
<evidence type="ECO:0000256" key="2">
    <source>
        <dbReference type="SAM" id="SignalP"/>
    </source>
</evidence>
<gene>
    <name evidence="3" type="ORF">SEMRO_12_G009180.1</name>
</gene>
<feature type="signal peptide" evidence="2">
    <location>
        <begin position="1"/>
        <end position="27"/>
    </location>
</feature>
<feature type="compositionally biased region" description="Basic residues" evidence="1">
    <location>
        <begin position="290"/>
        <end position="300"/>
    </location>
</feature>
<evidence type="ECO:0000313" key="3">
    <source>
        <dbReference type="EMBL" id="CAB9496958.1"/>
    </source>
</evidence>
<proteinExistence type="predicted"/>
<dbReference type="AlphaFoldDB" id="A0A9N8H005"/>
<dbReference type="EMBL" id="CAICTM010000012">
    <property type="protein sequence ID" value="CAB9496958.1"/>
    <property type="molecule type" value="Genomic_DNA"/>
</dbReference>
<feature type="region of interest" description="Disordered" evidence="1">
    <location>
        <begin position="244"/>
        <end position="300"/>
    </location>
</feature>
<reference evidence="3" key="1">
    <citation type="submission" date="2020-06" db="EMBL/GenBank/DDBJ databases">
        <authorList>
            <consortium name="Plant Systems Biology data submission"/>
        </authorList>
    </citation>
    <scope>NUCLEOTIDE SEQUENCE</scope>
    <source>
        <strain evidence="3">D6</strain>
    </source>
</reference>
<keyword evidence="2" id="KW-0732">Signal</keyword>
<feature type="region of interest" description="Disordered" evidence="1">
    <location>
        <begin position="186"/>
        <end position="206"/>
    </location>
</feature>
<comment type="caution">
    <text evidence="3">The sequence shown here is derived from an EMBL/GenBank/DDBJ whole genome shotgun (WGS) entry which is preliminary data.</text>
</comment>
<feature type="chain" id="PRO_5040313828" evidence="2">
    <location>
        <begin position="28"/>
        <end position="300"/>
    </location>
</feature>
<evidence type="ECO:0000256" key="1">
    <source>
        <dbReference type="SAM" id="MobiDB-lite"/>
    </source>
</evidence>
<organism evidence="3 4">
    <name type="scientific">Seminavis robusta</name>
    <dbReference type="NCBI Taxonomy" id="568900"/>
    <lineage>
        <taxon>Eukaryota</taxon>
        <taxon>Sar</taxon>
        <taxon>Stramenopiles</taxon>
        <taxon>Ochrophyta</taxon>
        <taxon>Bacillariophyta</taxon>
        <taxon>Bacillariophyceae</taxon>
        <taxon>Bacillariophycidae</taxon>
        <taxon>Naviculales</taxon>
        <taxon>Naviculaceae</taxon>
        <taxon>Seminavis</taxon>
    </lineage>
</organism>
<name>A0A9N8H005_9STRA</name>
<accession>A0A9N8H005</accession>
<evidence type="ECO:0000313" key="4">
    <source>
        <dbReference type="Proteomes" id="UP001153069"/>
    </source>
</evidence>
<protein>
    <submittedName>
        <fullName evidence="3">Uncharacterized protein</fullName>
    </submittedName>
</protein>